<evidence type="ECO:0000313" key="2">
    <source>
        <dbReference type="Proteomes" id="UP001331761"/>
    </source>
</evidence>
<comment type="caution">
    <text evidence="1">The sequence shown here is derived from an EMBL/GenBank/DDBJ whole genome shotgun (WGS) entry which is preliminary data.</text>
</comment>
<dbReference type="AlphaFoldDB" id="A0AAN8FE51"/>
<evidence type="ECO:0000313" key="1">
    <source>
        <dbReference type="EMBL" id="KAK5975380.1"/>
    </source>
</evidence>
<gene>
    <name evidence="1" type="ORF">GCK32_012481</name>
</gene>
<dbReference type="Proteomes" id="UP001331761">
    <property type="component" value="Unassembled WGS sequence"/>
</dbReference>
<keyword evidence="2" id="KW-1185">Reference proteome</keyword>
<dbReference type="EMBL" id="WIXE01013116">
    <property type="protein sequence ID" value="KAK5975380.1"/>
    <property type="molecule type" value="Genomic_DNA"/>
</dbReference>
<organism evidence="1 2">
    <name type="scientific">Trichostrongylus colubriformis</name>
    <name type="common">Black scour worm</name>
    <dbReference type="NCBI Taxonomy" id="6319"/>
    <lineage>
        <taxon>Eukaryota</taxon>
        <taxon>Metazoa</taxon>
        <taxon>Ecdysozoa</taxon>
        <taxon>Nematoda</taxon>
        <taxon>Chromadorea</taxon>
        <taxon>Rhabditida</taxon>
        <taxon>Rhabditina</taxon>
        <taxon>Rhabditomorpha</taxon>
        <taxon>Strongyloidea</taxon>
        <taxon>Trichostrongylidae</taxon>
        <taxon>Trichostrongylus</taxon>
    </lineage>
</organism>
<reference evidence="1 2" key="1">
    <citation type="submission" date="2019-10" db="EMBL/GenBank/DDBJ databases">
        <title>Assembly and Annotation for the nematode Trichostrongylus colubriformis.</title>
        <authorList>
            <person name="Martin J."/>
        </authorList>
    </citation>
    <scope>NUCLEOTIDE SEQUENCE [LARGE SCALE GENOMIC DNA]</scope>
    <source>
        <strain evidence="1">G859</strain>
        <tissue evidence="1">Whole worm</tissue>
    </source>
</reference>
<protein>
    <submittedName>
        <fullName evidence="1">Uncharacterized protein</fullName>
    </submittedName>
</protein>
<sequence length="34" mass="4383">MRVLHQRAFWRWISLYRGGISFRRWSWILHLTPR</sequence>
<accession>A0AAN8FE51</accession>
<name>A0AAN8FE51_TRICO</name>
<proteinExistence type="predicted"/>